<gene>
    <name evidence="5" type="ORF">BPSY_0771</name>
</gene>
<evidence type="ECO:0000259" key="4">
    <source>
        <dbReference type="PROSITE" id="PS01124"/>
    </source>
</evidence>
<keyword evidence="1" id="KW-0805">Transcription regulation</keyword>
<protein>
    <submittedName>
        <fullName evidence="5">AraC family transcriptional regulator</fullName>
    </submittedName>
</protein>
<proteinExistence type="predicted"/>
<dbReference type="Gene3D" id="1.10.10.60">
    <property type="entry name" value="Homeodomain-like"/>
    <property type="match status" value="2"/>
</dbReference>
<dbReference type="PANTHER" id="PTHR46796">
    <property type="entry name" value="HTH-TYPE TRANSCRIPTIONAL ACTIVATOR RHAS-RELATED"/>
    <property type="match status" value="1"/>
</dbReference>
<dbReference type="SMART" id="SM00342">
    <property type="entry name" value="HTH_ARAC"/>
    <property type="match status" value="1"/>
</dbReference>
<evidence type="ECO:0000256" key="3">
    <source>
        <dbReference type="ARBA" id="ARBA00023163"/>
    </source>
</evidence>
<feature type="domain" description="HTH araC/xylS-type" evidence="4">
    <location>
        <begin position="215"/>
        <end position="313"/>
    </location>
</feature>
<evidence type="ECO:0000313" key="6">
    <source>
        <dbReference type="Proteomes" id="UP000029050"/>
    </source>
</evidence>
<keyword evidence="2" id="KW-0238">DNA-binding</keyword>
<accession>A0A087CF74</accession>
<dbReference type="InterPro" id="IPR050204">
    <property type="entry name" value="AraC_XylS_family_regulators"/>
</dbReference>
<evidence type="ECO:0000256" key="1">
    <source>
        <dbReference type="ARBA" id="ARBA00023015"/>
    </source>
</evidence>
<dbReference type="eggNOG" id="COG2169">
    <property type="taxonomic scope" value="Bacteria"/>
</dbReference>
<dbReference type="PANTHER" id="PTHR46796:SF13">
    <property type="entry name" value="HTH-TYPE TRANSCRIPTIONAL ACTIVATOR RHAS"/>
    <property type="match status" value="1"/>
</dbReference>
<dbReference type="PROSITE" id="PS01124">
    <property type="entry name" value="HTH_ARAC_FAMILY_2"/>
    <property type="match status" value="1"/>
</dbReference>
<organism evidence="5 6">
    <name type="scientific">Bifidobacterium psychraerophilum</name>
    <dbReference type="NCBI Taxonomy" id="218140"/>
    <lineage>
        <taxon>Bacteria</taxon>
        <taxon>Bacillati</taxon>
        <taxon>Actinomycetota</taxon>
        <taxon>Actinomycetes</taxon>
        <taxon>Bifidobacteriales</taxon>
        <taxon>Bifidobacteriaceae</taxon>
        <taxon>Bifidobacterium</taxon>
    </lineage>
</organism>
<dbReference type="GO" id="GO:0003700">
    <property type="term" value="F:DNA-binding transcription factor activity"/>
    <property type="evidence" value="ECO:0007669"/>
    <property type="project" value="InterPro"/>
</dbReference>
<name>A0A087CF74_9BIFI</name>
<dbReference type="InterPro" id="IPR009057">
    <property type="entry name" value="Homeodomain-like_sf"/>
</dbReference>
<keyword evidence="6" id="KW-1185">Reference proteome</keyword>
<dbReference type="Proteomes" id="UP000029050">
    <property type="component" value="Unassembled WGS sequence"/>
</dbReference>
<dbReference type="AlphaFoldDB" id="A0A087CF74"/>
<dbReference type="Pfam" id="PF12833">
    <property type="entry name" value="HTH_18"/>
    <property type="match status" value="1"/>
</dbReference>
<sequence length="325" mass="36938">MRSQLNAVEDMAGNIRTSQSIGCMGPVIARTETIRKSLEPVAYECARLFVVRKGSAVLSSELGKQSVHVGDVVLLSTNTVCGIEPEDGVTITEIYMDTNYVIDQIFWRHVRFLSDRFDAKKFISDICVETPQIIHLDLDEKHAEMLTSWLDELGFLTKNDEYFSNFNRIQALWFLVADVIMPFKTVTPTQTHISYCQQSALPRHCQLKPLREEAREAAKLLRMHPACRWTLSVLAAKTHMSVSQLVRMFVHSYGKTPSKYLTMVRVEKLATLLRETDTPIKAAMRQVGWHSRGHASQLFKEISGLTPLEYRRLSLQVPGRSQSGH</sequence>
<dbReference type="InterPro" id="IPR018060">
    <property type="entry name" value="HTH_AraC"/>
</dbReference>
<comment type="caution">
    <text evidence="5">The sequence shown here is derived from an EMBL/GenBank/DDBJ whole genome shotgun (WGS) entry which is preliminary data.</text>
</comment>
<reference evidence="5 6" key="1">
    <citation type="submission" date="2014-03" db="EMBL/GenBank/DDBJ databases">
        <title>Genomics of Bifidobacteria.</title>
        <authorList>
            <person name="Ventura M."/>
            <person name="Milani C."/>
            <person name="Lugli G.A."/>
        </authorList>
    </citation>
    <scope>NUCLEOTIDE SEQUENCE [LARGE SCALE GENOMIC DNA]</scope>
    <source>
        <strain evidence="5 6">LMG 21775</strain>
    </source>
</reference>
<evidence type="ECO:0000313" key="5">
    <source>
        <dbReference type="EMBL" id="KFI81924.1"/>
    </source>
</evidence>
<keyword evidence="3" id="KW-0804">Transcription</keyword>
<dbReference type="SUPFAM" id="SSF46689">
    <property type="entry name" value="Homeodomain-like"/>
    <property type="match status" value="2"/>
</dbReference>
<evidence type="ECO:0000256" key="2">
    <source>
        <dbReference type="ARBA" id="ARBA00023125"/>
    </source>
</evidence>
<dbReference type="GO" id="GO:0043565">
    <property type="term" value="F:sequence-specific DNA binding"/>
    <property type="evidence" value="ECO:0007669"/>
    <property type="project" value="InterPro"/>
</dbReference>
<dbReference type="EMBL" id="JGZI01000009">
    <property type="protein sequence ID" value="KFI81924.1"/>
    <property type="molecule type" value="Genomic_DNA"/>
</dbReference>
<dbReference type="STRING" id="218140.BPSY_0771"/>